<proteinExistence type="predicted"/>
<evidence type="ECO:0000313" key="8">
    <source>
        <dbReference type="Proteomes" id="UP000031549"/>
    </source>
</evidence>
<gene>
    <name evidence="7" type="ORF">PI95_021315</name>
</gene>
<dbReference type="GO" id="GO:0016020">
    <property type="term" value="C:membrane"/>
    <property type="evidence" value="ECO:0007669"/>
    <property type="project" value="UniProtKB-SubCell"/>
</dbReference>
<protein>
    <submittedName>
        <fullName evidence="7">O-antigen ligase family protein</fullName>
    </submittedName>
</protein>
<feature type="transmembrane region" description="Helical" evidence="5">
    <location>
        <begin position="162"/>
        <end position="180"/>
    </location>
</feature>
<dbReference type="Pfam" id="PF04932">
    <property type="entry name" value="Wzy_C"/>
    <property type="match status" value="1"/>
</dbReference>
<keyword evidence="4 5" id="KW-0472">Membrane</keyword>
<evidence type="ECO:0000256" key="2">
    <source>
        <dbReference type="ARBA" id="ARBA00022692"/>
    </source>
</evidence>
<feature type="transmembrane region" description="Helical" evidence="5">
    <location>
        <begin position="124"/>
        <end position="142"/>
    </location>
</feature>
<organism evidence="7 8">
    <name type="scientific">Hassallia byssoidea VB512170</name>
    <dbReference type="NCBI Taxonomy" id="1304833"/>
    <lineage>
        <taxon>Bacteria</taxon>
        <taxon>Bacillati</taxon>
        <taxon>Cyanobacteriota</taxon>
        <taxon>Cyanophyceae</taxon>
        <taxon>Nostocales</taxon>
        <taxon>Tolypothrichaceae</taxon>
        <taxon>Hassallia</taxon>
    </lineage>
</organism>
<dbReference type="PANTHER" id="PTHR37422:SF17">
    <property type="entry name" value="O-ANTIGEN LIGASE"/>
    <property type="match status" value="1"/>
</dbReference>
<evidence type="ECO:0000259" key="6">
    <source>
        <dbReference type="Pfam" id="PF04932"/>
    </source>
</evidence>
<feature type="transmembrane region" description="Helical" evidence="5">
    <location>
        <begin position="384"/>
        <end position="401"/>
    </location>
</feature>
<feature type="transmembrane region" description="Helical" evidence="5">
    <location>
        <begin position="71"/>
        <end position="88"/>
    </location>
</feature>
<keyword evidence="2 5" id="KW-0812">Transmembrane</keyword>
<feature type="transmembrane region" description="Helical" evidence="5">
    <location>
        <begin position="234"/>
        <end position="259"/>
    </location>
</feature>
<sequence length="412" mass="47190">MKRKYLELAEQIFVIISLTFFTRGFDVGRNGDAPGLLPVVFVTAIRYSVWAISAFLICVRWKKALVAITRDVFILMLVLIILTSYVWSEYPDFTLKNMQEIWQMVTFGLYFATSYSVKQQLKLVATTLALGVIFSIFVVFRYPTIGKHIYDHPGVWKGIYDYKNTFGSMMVLSSLAFYLLKCENQKQRLYKWGLFLLSISMIPLSNSKTSLIISLIIIFILYFYRNYRWRGKISLVYLDIGILILGSISTIVLTFWVSILSGLGKDVTLTGRLPMWHFIFTQLEERPWLGFGRGAFWAKGSKFAIAAGQAVSEGYLPPHAHNGYIDLILDSGLIGLSLFIISFILVYNRALKFAYGSKNPEDYWPLAVLLFLTLNNMMESYFTRLANIYLVMYITTALSAMPRKPHKKLNSG</sequence>
<feature type="transmembrane region" description="Helical" evidence="5">
    <location>
        <begin position="211"/>
        <end position="227"/>
    </location>
</feature>
<dbReference type="AlphaFoldDB" id="A0A846HEE3"/>
<comment type="caution">
    <text evidence="7">The sequence shown here is derived from an EMBL/GenBank/DDBJ whole genome shotgun (WGS) entry which is preliminary data.</text>
</comment>
<dbReference type="RefSeq" id="WP_039739092.1">
    <property type="nucleotide sequence ID" value="NZ_JTCM02000056.1"/>
</dbReference>
<evidence type="ECO:0000256" key="5">
    <source>
        <dbReference type="SAM" id="Phobius"/>
    </source>
</evidence>
<keyword evidence="8" id="KW-1185">Reference proteome</keyword>
<feature type="domain" description="O-antigen ligase-related" evidence="6">
    <location>
        <begin position="194"/>
        <end position="340"/>
    </location>
</feature>
<evidence type="ECO:0000256" key="1">
    <source>
        <dbReference type="ARBA" id="ARBA00004141"/>
    </source>
</evidence>
<reference evidence="7 8" key="1">
    <citation type="journal article" date="2015" name="Genome Announc.">
        <title>Draft Genome Sequence of Cyanobacterium Hassallia byssoidea Strain VB512170, Isolated from Monuments in India.</title>
        <authorList>
            <person name="Singh D."/>
            <person name="Chandrababunaidu M.M."/>
            <person name="Panda A."/>
            <person name="Sen D."/>
            <person name="Bhattacharyya S."/>
            <person name="Adhikary S.P."/>
            <person name="Tripathy S."/>
        </authorList>
    </citation>
    <scope>NUCLEOTIDE SEQUENCE [LARGE SCALE GENOMIC DNA]</scope>
    <source>
        <strain evidence="7 8">VB512170</strain>
    </source>
</reference>
<evidence type="ECO:0000256" key="4">
    <source>
        <dbReference type="ARBA" id="ARBA00023136"/>
    </source>
</evidence>
<keyword evidence="7" id="KW-0436">Ligase</keyword>
<evidence type="ECO:0000256" key="3">
    <source>
        <dbReference type="ARBA" id="ARBA00022989"/>
    </source>
</evidence>
<feature type="transmembrane region" description="Helical" evidence="5">
    <location>
        <begin position="332"/>
        <end position="351"/>
    </location>
</feature>
<comment type="subcellular location">
    <subcellularLocation>
        <location evidence="1">Membrane</location>
        <topology evidence="1">Multi-pass membrane protein</topology>
    </subcellularLocation>
</comment>
<dbReference type="Proteomes" id="UP000031549">
    <property type="component" value="Unassembled WGS sequence"/>
</dbReference>
<dbReference type="EMBL" id="JTCM02000056">
    <property type="protein sequence ID" value="NEU75024.1"/>
    <property type="molecule type" value="Genomic_DNA"/>
</dbReference>
<feature type="transmembrane region" description="Helical" evidence="5">
    <location>
        <begin position="35"/>
        <end position="59"/>
    </location>
</feature>
<dbReference type="GO" id="GO:0016874">
    <property type="term" value="F:ligase activity"/>
    <property type="evidence" value="ECO:0007669"/>
    <property type="project" value="UniProtKB-KW"/>
</dbReference>
<keyword evidence="3 5" id="KW-1133">Transmembrane helix</keyword>
<name>A0A846HEE3_9CYAN</name>
<dbReference type="InterPro" id="IPR007016">
    <property type="entry name" value="O-antigen_ligase-rel_domated"/>
</dbReference>
<dbReference type="InterPro" id="IPR051533">
    <property type="entry name" value="WaaL-like"/>
</dbReference>
<dbReference type="PANTHER" id="PTHR37422">
    <property type="entry name" value="TEICHURONIC ACID BIOSYNTHESIS PROTEIN TUAE"/>
    <property type="match status" value="1"/>
</dbReference>
<accession>A0A846HEE3</accession>
<evidence type="ECO:0000313" key="7">
    <source>
        <dbReference type="EMBL" id="NEU75024.1"/>
    </source>
</evidence>